<comment type="subcellular location">
    <subcellularLocation>
        <location evidence="1">Membrane</location>
        <topology evidence="1">Multi-pass membrane protein</topology>
    </subcellularLocation>
</comment>
<proteinExistence type="predicted"/>
<dbReference type="InterPro" id="IPR052808">
    <property type="entry name" value="GPCR_Mth-like"/>
</dbReference>
<evidence type="ECO:0000313" key="8">
    <source>
        <dbReference type="EMBL" id="KAK4289483.1"/>
    </source>
</evidence>
<evidence type="ECO:0000259" key="7">
    <source>
        <dbReference type="PROSITE" id="PS50261"/>
    </source>
</evidence>
<comment type="caution">
    <text evidence="8">The sequence shown here is derived from an EMBL/GenBank/DDBJ whole genome shotgun (WGS) entry which is preliminary data.</text>
</comment>
<evidence type="ECO:0000256" key="2">
    <source>
        <dbReference type="ARBA" id="ARBA00022692"/>
    </source>
</evidence>
<name>A0AAE1NGJ6_9EUCA</name>
<keyword evidence="3 6" id="KW-1133">Transmembrane helix</keyword>
<keyword evidence="4 6" id="KW-0472">Membrane</keyword>
<feature type="transmembrane region" description="Helical" evidence="6">
    <location>
        <begin position="95"/>
        <end position="115"/>
    </location>
</feature>
<feature type="transmembrane region" description="Helical" evidence="6">
    <location>
        <begin position="50"/>
        <end position="74"/>
    </location>
</feature>
<organism evidence="8 9">
    <name type="scientific">Petrolisthes manimaculis</name>
    <dbReference type="NCBI Taxonomy" id="1843537"/>
    <lineage>
        <taxon>Eukaryota</taxon>
        <taxon>Metazoa</taxon>
        <taxon>Ecdysozoa</taxon>
        <taxon>Arthropoda</taxon>
        <taxon>Crustacea</taxon>
        <taxon>Multicrustacea</taxon>
        <taxon>Malacostraca</taxon>
        <taxon>Eumalacostraca</taxon>
        <taxon>Eucarida</taxon>
        <taxon>Decapoda</taxon>
        <taxon>Pleocyemata</taxon>
        <taxon>Anomura</taxon>
        <taxon>Galatheoidea</taxon>
        <taxon>Porcellanidae</taxon>
        <taxon>Petrolisthes</taxon>
    </lineage>
</organism>
<feature type="transmembrane region" description="Helical" evidence="6">
    <location>
        <begin position="121"/>
        <end position="141"/>
    </location>
</feature>
<dbReference type="Pfam" id="PF00002">
    <property type="entry name" value="7tm_2"/>
    <property type="match status" value="1"/>
</dbReference>
<dbReference type="EMBL" id="JAWZYT010005843">
    <property type="protein sequence ID" value="KAK4289483.1"/>
    <property type="molecule type" value="Genomic_DNA"/>
</dbReference>
<feature type="compositionally biased region" description="Low complexity" evidence="5">
    <location>
        <begin position="182"/>
        <end position="197"/>
    </location>
</feature>
<feature type="region of interest" description="Disordered" evidence="5">
    <location>
        <begin position="257"/>
        <end position="484"/>
    </location>
</feature>
<evidence type="ECO:0000256" key="4">
    <source>
        <dbReference type="ARBA" id="ARBA00023136"/>
    </source>
</evidence>
<evidence type="ECO:0000256" key="3">
    <source>
        <dbReference type="ARBA" id="ARBA00022989"/>
    </source>
</evidence>
<dbReference type="AlphaFoldDB" id="A0AAE1NGJ6"/>
<dbReference type="InterPro" id="IPR017981">
    <property type="entry name" value="GPCR_2-like_7TM"/>
</dbReference>
<feature type="compositionally biased region" description="Polar residues" evidence="5">
    <location>
        <begin position="461"/>
        <end position="474"/>
    </location>
</feature>
<feature type="compositionally biased region" description="Polar residues" evidence="5">
    <location>
        <begin position="419"/>
        <end position="437"/>
    </location>
</feature>
<feature type="compositionally biased region" description="Basic and acidic residues" evidence="5">
    <location>
        <begin position="331"/>
        <end position="350"/>
    </location>
</feature>
<protein>
    <recommendedName>
        <fullName evidence="7">G-protein coupled receptors family 2 profile 2 domain-containing protein</fullName>
    </recommendedName>
</protein>
<evidence type="ECO:0000313" key="9">
    <source>
        <dbReference type="Proteomes" id="UP001292094"/>
    </source>
</evidence>
<keyword evidence="9" id="KW-1185">Reference proteome</keyword>
<accession>A0AAE1NGJ6</accession>
<evidence type="ECO:0000256" key="1">
    <source>
        <dbReference type="ARBA" id="ARBA00004141"/>
    </source>
</evidence>
<gene>
    <name evidence="8" type="ORF">Pmani_037548</name>
</gene>
<feature type="domain" description="G-protein coupled receptors family 2 profile 2" evidence="7">
    <location>
        <begin position="1"/>
        <end position="144"/>
    </location>
</feature>
<feature type="compositionally biased region" description="Low complexity" evidence="5">
    <location>
        <begin position="267"/>
        <end position="330"/>
    </location>
</feature>
<keyword evidence="2 6" id="KW-0812">Transmembrane</keyword>
<dbReference type="InterPro" id="IPR000832">
    <property type="entry name" value="GPCR_2_secretin-like"/>
</dbReference>
<feature type="compositionally biased region" description="Polar residues" evidence="5">
    <location>
        <begin position="198"/>
        <end position="214"/>
    </location>
</feature>
<sequence length="511" mass="57284">MYSVYSWGCPLFISLIAIVVEYLPQEYDIIRPGFGDTKCWFENRQSMWAFFYGFVLVLVVLNIVFFCWVAWILIMAQNDPILQRTRQQNRERMWLYVKLFLVMGLTWITEVISWQEGSCEAWIATDIINSLQGFSIFLIFICKRNMIKRIRTNWEPYLRRVKELFGPSRPPPSTRQAVHDTSSFSSSVQRPSQSNASQRTVQSQISLDPTTASRKLSTTSLGSLAGAPVHATSSVGSNGTPLTFSNSLSMDTITEATHQEAEEEEAAMQNQTEVAQKQGQIEQKQGQQGEQKQGQQGEQKQGQGEQKQGQVEQEQGLGEQKQGQGEQKQGQGEDEKQDIEKKEPSQEIDRLSPASLKVSEPRTNDMTTEQMSPEEGSNHNTSNRVQTHPRGDTTHNTENTRLNGRVSPSQVEIDMPSDSPGQQEIDTQLRAPTSRDTMVNGALKASDEMVPVKTIEDRVSPPSNDNLEGNNDTVITPAPAGEDAIGSKRVPLECYNRAFTTDDDDDLPIEV</sequence>
<dbReference type="PANTHER" id="PTHR46953:SF1">
    <property type="entry name" value="G-PROTEIN COUPLED RECEPTOR MTH-LIKE 1-RELATED"/>
    <property type="match status" value="1"/>
</dbReference>
<dbReference type="GO" id="GO:0016020">
    <property type="term" value="C:membrane"/>
    <property type="evidence" value="ECO:0007669"/>
    <property type="project" value="UniProtKB-SubCell"/>
</dbReference>
<feature type="compositionally biased region" description="Polar residues" evidence="5">
    <location>
        <begin position="396"/>
        <end position="410"/>
    </location>
</feature>
<dbReference type="GO" id="GO:0004930">
    <property type="term" value="F:G protein-coupled receptor activity"/>
    <property type="evidence" value="ECO:0007669"/>
    <property type="project" value="InterPro"/>
</dbReference>
<dbReference type="CDD" id="cd15039">
    <property type="entry name" value="7tmB3_Methuselah-like"/>
    <property type="match status" value="1"/>
</dbReference>
<reference evidence="8" key="1">
    <citation type="submission" date="2023-11" db="EMBL/GenBank/DDBJ databases">
        <title>Genome assemblies of two species of porcelain crab, Petrolisthes cinctipes and Petrolisthes manimaculis (Anomura: Porcellanidae).</title>
        <authorList>
            <person name="Angst P."/>
        </authorList>
    </citation>
    <scope>NUCLEOTIDE SEQUENCE</scope>
    <source>
        <strain evidence="8">PB745_02</strain>
        <tissue evidence="8">Gill</tissue>
    </source>
</reference>
<dbReference type="Proteomes" id="UP001292094">
    <property type="component" value="Unassembled WGS sequence"/>
</dbReference>
<evidence type="ECO:0000256" key="5">
    <source>
        <dbReference type="SAM" id="MobiDB-lite"/>
    </source>
</evidence>
<evidence type="ECO:0000256" key="6">
    <source>
        <dbReference type="SAM" id="Phobius"/>
    </source>
</evidence>
<dbReference type="Gene3D" id="1.20.1070.10">
    <property type="entry name" value="Rhodopsin 7-helix transmembrane proteins"/>
    <property type="match status" value="1"/>
</dbReference>
<feature type="transmembrane region" description="Helical" evidence="6">
    <location>
        <begin position="7"/>
        <end position="24"/>
    </location>
</feature>
<feature type="region of interest" description="Disordered" evidence="5">
    <location>
        <begin position="168"/>
        <end position="214"/>
    </location>
</feature>
<dbReference type="PANTHER" id="PTHR46953">
    <property type="entry name" value="G-PROTEIN COUPLED RECEPTOR MTH-LIKE 1-RELATED"/>
    <property type="match status" value="1"/>
</dbReference>
<dbReference type="PROSITE" id="PS50261">
    <property type="entry name" value="G_PROTEIN_RECEP_F2_4"/>
    <property type="match status" value="1"/>
</dbReference>
<dbReference type="GO" id="GO:0007166">
    <property type="term" value="P:cell surface receptor signaling pathway"/>
    <property type="evidence" value="ECO:0007669"/>
    <property type="project" value="InterPro"/>
</dbReference>